<keyword evidence="3" id="KW-1185">Reference proteome</keyword>
<dbReference type="AlphaFoldDB" id="A0A7W7EYR2"/>
<name>A0A7W7EYR2_9SPHN</name>
<gene>
    <name evidence="2" type="ORF">GGQ96_000746</name>
</gene>
<evidence type="ECO:0000256" key="1">
    <source>
        <dbReference type="SAM" id="MobiDB-lite"/>
    </source>
</evidence>
<reference evidence="2 3" key="1">
    <citation type="submission" date="2020-08" db="EMBL/GenBank/DDBJ databases">
        <title>Genomic Encyclopedia of Type Strains, Phase IV (KMG-IV): sequencing the most valuable type-strain genomes for metagenomic binning, comparative biology and taxonomic classification.</title>
        <authorList>
            <person name="Goeker M."/>
        </authorList>
    </citation>
    <scope>NUCLEOTIDE SEQUENCE [LARGE SCALE GENOMIC DNA]</scope>
    <source>
        <strain evidence="2 3">DSM 15867</strain>
    </source>
</reference>
<dbReference type="Proteomes" id="UP000574769">
    <property type="component" value="Unassembled WGS sequence"/>
</dbReference>
<evidence type="ECO:0000313" key="3">
    <source>
        <dbReference type="Proteomes" id="UP000574769"/>
    </source>
</evidence>
<accession>A0A7W7EYR2</accession>
<comment type="caution">
    <text evidence="2">The sequence shown here is derived from an EMBL/GenBank/DDBJ whole genome shotgun (WGS) entry which is preliminary data.</text>
</comment>
<feature type="region of interest" description="Disordered" evidence="1">
    <location>
        <begin position="1"/>
        <end position="32"/>
    </location>
</feature>
<dbReference type="EMBL" id="JACHNY010000001">
    <property type="protein sequence ID" value="MBB4616640.1"/>
    <property type="molecule type" value="Genomic_DNA"/>
</dbReference>
<protein>
    <submittedName>
        <fullName evidence="2">Uncharacterized protein</fullName>
    </submittedName>
</protein>
<evidence type="ECO:0000313" key="2">
    <source>
        <dbReference type="EMBL" id="MBB4616640.1"/>
    </source>
</evidence>
<organism evidence="2 3">
    <name type="scientific">Sphingomonas abaci</name>
    <dbReference type="NCBI Taxonomy" id="237611"/>
    <lineage>
        <taxon>Bacteria</taxon>
        <taxon>Pseudomonadati</taxon>
        <taxon>Pseudomonadota</taxon>
        <taxon>Alphaproteobacteria</taxon>
        <taxon>Sphingomonadales</taxon>
        <taxon>Sphingomonadaceae</taxon>
        <taxon>Sphingomonas</taxon>
    </lineage>
</organism>
<proteinExistence type="predicted"/>
<sequence length="32" mass="3379">MATLTPSGRAPGRLPRATPLQKSAALVYNPSR</sequence>